<evidence type="ECO:0000313" key="1">
    <source>
        <dbReference type="EMBL" id="KAL2855999.1"/>
    </source>
</evidence>
<name>A0ABR4KUN4_9EURO</name>
<keyword evidence="2" id="KW-1185">Reference proteome</keyword>
<dbReference type="EMBL" id="JBFXLU010000008">
    <property type="protein sequence ID" value="KAL2855999.1"/>
    <property type="molecule type" value="Genomic_DNA"/>
</dbReference>
<comment type="caution">
    <text evidence="1">The sequence shown here is derived from an EMBL/GenBank/DDBJ whole genome shotgun (WGS) entry which is preliminary data.</text>
</comment>
<evidence type="ECO:0000313" key="2">
    <source>
        <dbReference type="Proteomes" id="UP001610446"/>
    </source>
</evidence>
<gene>
    <name evidence="1" type="ORF">BJY01DRAFT_203631</name>
</gene>
<proteinExistence type="predicted"/>
<sequence length="84" mass="9106">MRLVIGLISLSPTPSQFLIFTFIGTLSARIGAMSEASTPFRSTLSSNQRRQKASPLLLPEALGHFRRETAPSLELSSVIGNDDC</sequence>
<organism evidence="1 2">
    <name type="scientific">Aspergillus pseudoustus</name>
    <dbReference type="NCBI Taxonomy" id="1810923"/>
    <lineage>
        <taxon>Eukaryota</taxon>
        <taxon>Fungi</taxon>
        <taxon>Dikarya</taxon>
        <taxon>Ascomycota</taxon>
        <taxon>Pezizomycotina</taxon>
        <taxon>Eurotiomycetes</taxon>
        <taxon>Eurotiomycetidae</taxon>
        <taxon>Eurotiales</taxon>
        <taxon>Aspergillaceae</taxon>
        <taxon>Aspergillus</taxon>
        <taxon>Aspergillus subgen. Nidulantes</taxon>
    </lineage>
</organism>
<dbReference type="Proteomes" id="UP001610446">
    <property type="component" value="Unassembled WGS sequence"/>
</dbReference>
<reference evidence="1 2" key="1">
    <citation type="submission" date="2024-07" db="EMBL/GenBank/DDBJ databases">
        <title>Section-level genome sequencing and comparative genomics of Aspergillus sections Usti and Cavernicolus.</title>
        <authorList>
            <consortium name="Lawrence Berkeley National Laboratory"/>
            <person name="Nybo J.L."/>
            <person name="Vesth T.C."/>
            <person name="Theobald S."/>
            <person name="Frisvad J.C."/>
            <person name="Larsen T.O."/>
            <person name="Kjaerboelling I."/>
            <person name="Rothschild-Mancinelli K."/>
            <person name="Lyhne E.K."/>
            <person name="Kogle M.E."/>
            <person name="Barry K."/>
            <person name="Clum A."/>
            <person name="Na H."/>
            <person name="Ledsgaard L."/>
            <person name="Lin J."/>
            <person name="Lipzen A."/>
            <person name="Kuo A."/>
            <person name="Riley R."/>
            <person name="Mondo S."/>
            <person name="Labutti K."/>
            <person name="Haridas S."/>
            <person name="Pangalinan J."/>
            <person name="Salamov A.A."/>
            <person name="Simmons B.A."/>
            <person name="Magnuson J.K."/>
            <person name="Chen J."/>
            <person name="Drula E."/>
            <person name="Henrissat B."/>
            <person name="Wiebenga A."/>
            <person name="Lubbers R.J."/>
            <person name="Gomes A.C."/>
            <person name="Makela M.R."/>
            <person name="Stajich J."/>
            <person name="Grigoriev I.V."/>
            <person name="Mortensen U.H."/>
            <person name="De Vries R.P."/>
            <person name="Baker S.E."/>
            <person name="Andersen M.R."/>
        </authorList>
    </citation>
    <scope>NUCLEOTIDE SEQUENCE [LARGE SCALE GENOMIC DNA]</scope>
    <source>
        <strain evidence="1 2">CBS 123904</strain>
    </source>
</reference>
<accession>A0ABR4KUN4</accession>
<evidence type="ECO:0008006" key="3">
    <source>
        <dbReference type="Google" id="ProtNLM"/>
    </source>
</evidence>
<protein>
    <recommendedName>
        <fullName evidence="3">Secreted protein</fullName>
    </recommendedName>
</protein>